<accession>A0A0M2HEB0</accession>
<dbReference type="Gene3D" id="1.10.3290.10">
    <property type="entry name" value="Fido-like domain"/>
    <property type="match status" value="1"/>
</dbReference>
<dbReference type="EC" id="2.7.7.-" evidence="4"/>
<dbReference type="EMBL" id="JYJA01000034">
    <property type="protein sequence ID" value="KJL42538.1"/>
    <property type="molecule type" value="Genomic_DNA"/>
</dbReference>
<evidence type="ECO:0000259" key="3">
    <source>
        <dbReference type="PROSITE" id="PS51459"/>
    </source>
</evidence>
<organism evidence="4 5">
    <name type="scientific">Microbacterium trichothecenolyticum</name>
    <name type="common">Aureobacterium trichothecenolyticum</name>
    <dbReference type="NCBI Taxonomy" id="69370"/>
    <lineage>
        <taxon>Bacteria</taxon>
        <taxon>Bacillati</taxon>
        <taxon>Actinomycetota</taxon>
        <taxon>Actinomycetes</taxon>
        <taxon>Micrococcales</taxon>
        <taxon>Microbacteriaceae</taxon>
        <taxon>Microbacterium</taxon>
    </lineage>
</organism>
<comment type="caution">
    <text evidence="4">The sequence shown here is derived from an EMBL/GenBank/DDBJ whole genome shotgun (WGS) entry which is preliminary data.</text>
</comment>
<dbReference type="AlphaFoldDB" id="A0A0M2HEB0"/>
<keyword evidence="2" id="KW-0547">Nucleotide-binding</keyword>
<feature type="active site" evidence="1">
    <location>
        <position position="196"/>
    </location>
</feature>
<dbReference type="Proteomes" id="UP000034098">
    <property type="component" value="Unassembled WGS sequence"/>
</dbReference>
<sequence length="373" mass="39869">MLRSVAVSIPPRIAHLTYTPSPDLTADAERALVEVATTDVEARAQSRALGRFMLRTESVASSKIERISASAADYARALAGSRANSSATSMVAASAALHRLVDRAGETGSITVEDLLAAHRTLMADDSAEAHYAGRLRDVQNWIGGSDHSPRNALYVPPPPDLVAPLLDDLIEWAARDDTPVFAQVAIAHAQFESIHPFTDGNGRIGRALVSAILRRRGVTKTAVMPLASGLLAVRDDYFASLTAYRQGEPTAIIEIMVRAAVAAAVESRTSIDALRELPTEWRSLVDAADGSATDRLLTALLDDPVMSGEDAIAAIGSTPATAYAALDRLTAAGVITEITGRKRGRVWATNDVIGELDDLDRRIQRRMFETPA</sequence>
<dbReference type="InterPro" id="IPR003812">
    <property type="entry name" value="Fido"/>
</dbReference>
<evidence type="ECO:0000313" key="5">
    <source>
        <dbReference type="Proteomes" id="UP000034098"/>
    </source>
</evidence>
<keyword evidence="5" id="KW-1185">Reference proteome</keyword>
<dbReference type="InterPro" id="IPR040198">
    <property type="entry name" value="Fido_containing"/>
</dbReference>
<feature type="domain" description="Fido" evidence="3">
    <location>
        <begin position="110"/>
        <end position="259"/>
    </location>
</feature>
<dbReference type="PATRIC" id="fig|69370.6.peg.2127"/>
<evidence type="ECO:0000256" key="1">
    <source>
        <dbReference type="PIRSR" id="PIRSR640198-1"/>
    </source>
</evidence>
<dbReference type="InterPro" id="IPR036597">
    <property type="entry name" value="Fido-like_dom_sf"/>
</dbReference>
<keyword evidence="4" id="KW-0548">Nucleotidyltransferase</keyword>
<reference evidence="4 5" key="1">
    <citation type="submission" date="2015-02" db="EMBL/GenBank/DDBJ databases">
        <title>Draft genome sequences of ten Microbacterium spp. with emphasis on heavy metal contaminated environments.</title>
        <authorList>
            <person name="Corretto E."/>
        </authorList>
    </citation>
    <scope>NUCLEOTIDE SEQUENCE [LARGE SCALE GENOMIC DNA]</scope>
    <source>
        <strain evidence="4 5">DSM 8608</strain>
    </source>
</reference>
<dbReference type="GO" id="GO:0005524">
    <property type="term" value="F:ATP binding"/>
    <property type="evidence" value="ECO:0007669"/>
    <property type="project" value="UniProtKB-KW"/>
</dbReference>
<dbReference type="PANTHER" id="PTHR13504:SF38">
    <property type="entry name" value="FIDO DOMAIN-CONTAINING PROTEIN"/>
    <property type="match status" value="1"/>
</dbReference>
<name>A0A0M2HEB0_MICTR</name>
<dbReference type="OrthoDB" id="9813719at2"/>
<dbReference type="PROSITE" id="PS51459">
    <property type="entry name" value="FIDO"/>
    <property type="match status" value="1"/>
</dbReference>
<gene>
    <name evidence="4" type="ORF">RS82_02095</name>
</gene>
<protein>
    <submittedName>
        <fullName evidence="4">Adenosine monophosphate-protein transferase SoFic</fullName>
        <ecNumber evidence="4">2.7.7.-</ecNumber>
    </submittedName>
</protein>
<dbReference type="SUPFAM" id="SSF140931">
    <property type="entry name" value="Fic-like"/>
    <property type="match status" value="1"/>
</dbReference>
<dbReference type="Pfam" id="PF02661">
    <property type="entry name" value="Fic"/>
    <property type="match status" value="1"/>
</dbReference>
<dbReference type="PANTHER" id="PTHR13504">
    <property type="entry name" value="FIDO DOMAIN-CONTAINING PROTEIN DDB_G0283145"/>
    <property type="match status" value="1"/>
</dbReference>
<keyword evidence="2" id="KW-0067">ATP-binding</keyword>
<proteinExistence type="predicted"/>
<dbReference type="GO" id="GO:0016779">
    <property type="term" value="F:nucleotidyltransferase activity"/>
    <property type="evidence" value="ECO:0007669"/>
    <property type="project" value="UniProtKB-KW"/>
</dbReference>
<evidence type="ECO:0000256" key="2">
    <source>
        <dbReference type="PIRSR" id="PIRSR640198-2"/>
    </source>
</evidence>
<feature type="binding site" evidence="2">
    <location>
        <begin position="200"/>
        <end position="207"/>
    </location>
    <ligand>
        <name>ATP</name>
        <dbReference type="ChEBI" id="CHEBI:30616"/>
    </ligand>
</feature>
<evidence type="ECO:0000313" key="4">
    <source>
        <dbReference type="EMBL" id="KJL42538.1"/>
    </source>
</evidence>
<keyword evidence="4" id="KW-0808">Transferase</keyword>